<gene>
    <name evidence="1" type="ORF">H744_2c2372</name>
</gene>
<proteinExistence type="predicted"/>
<sequence>MGQDKGSEKGIVMQDEEIMTGEMLVETVENQLEEGNPIKVKETLMRLMMTGTPREEAIEMIACALSVEVFDVAKNGGSFDLKRYSENLNALPDMPWEFEE</sequence>
<dbReference type="PATRIC" id="fig|658445.3.peg.4377"/>
<evidence type="ECO:0000313" key="2">
    <source>
        <dbReference type="Proteomes" id="UP000032303"/>
    </source>
</evidence>
<dbReference type="Proteomes" id="UP000032303">
    <property type="component" value="Chromosome 2"/>
</dbReference>
<accession>A0A0C5X133</accession>
<evidence type="ECO:0000313" key="1">
    <source>
        <dbReference type="EMBL" id="AJR09035.1"/>
    </source>
</evidence>
<protein>
    <submittedName>
        <fullName evidence="1">Uncharacterized protein</fullName>
    </submittedName>
</protein>
<reference evidence="1 2" key="1">
    <citation type="submission" date="2013-05" db="EMBL/GenBank/DDBJ databases">
        <title>Complete genome sequence of the lipase-producing bacterium Photobacterium gaetbulicola Gung47.</title>
        <authorList>
            <person name="Kim Y.-O."/>
        </authorList>
    </citation>
    <scope>NUCLEOTIDE SEQUENCE [LARGE SCALE GENOMIC DNA]</scope>
    <source>
        <strain evidence="1 2">Gung47</strain>
    </source>
</reference>
<name>A0A0C5X133_9GAMM</name>
<dbReference type="STRING" id="658445.H744_2c2372"/>
<keyword evidence="2" id="KW-1185">Reference proteome</keyword>
<dbReference type="EMBL" id="CP005974">
    <property type="protein sequence ID" value="AJR09035.1"/>
    <property type="molecule type" value="Genomic_DNA"/>
</dbReference>
<dbReference type="HOGENOM" id="CLU_174030_1_0_6"/>
<dbReference type="KEGG" id="pgb:H744_2c2372"/>
<organism evidence="1 2">
    <name type="scientific">Photobacterium gaetbulicola Gung47</name>
    <dbReference type="NCBI Taxonomy" id="658445"/>
    <lineage>
        <taxon>Bacteria</taxon>
        <taxon>Pseudomonadati</taxon>
        <taxon>Pseudomonadota</taxon>
        <taxon>Gammaproteobacteria</taxon>
        <taxon>Vibrionales</taxon>
        <taxon>Vibrionaceae</taxon>
        <taxon>Photobacterium</taxon>
    </lineage>
</organism>
<dbReference type="AlphaFoldDB" id="A0A0C5X133"/>